<evidence type="ECO:0000256" key="1">
    <source>
        <dbReference type="SAM" id="MobiDB-lite"/>
    </source>
</evidence>
<evidence type="ECO:0000313" key="3">
    <source>
        <dbReference type="Proteomes" id="UP001163846"/>
    </source>
</evidence>
<comment type="caution">
    <text evidence="2">The sequence shown here is derived from an EMBL/GenBank/DDBJ whole genome shotgun (WGS) entry which is preliminary data.</text>
</comment>
<feature type="region of interest" description="Disordered" evidence="1">
    <location>
        <begin position="378"/>
        <end position="402"/>
    </location>
</feature>
<dbReference type="Proteomes" id="UP001163846">
    <property type="component" value="Unassembled WGS sequence"/>
</dbReference>
<name>A0AA38U9A5_9AGAR</name>
<reference evidence="2" key="1">
    <citation type="submission" date="2022-08" db="EMBL/GenBank/DDBJ databases">
        <authorList>
            <consortium name="DOE Joint Genome Institute"/>
            <person name="Min B."/>
            <person name="Riley R."/>
            <person name="Sierra-Patev S."/>
            <person name="Naranjo-Ortiz M."/>
            <person name="Looney B."/>
            <person name="Konkel Z."/>
            <person name="Slot J.C."/>
            <person name="Sakamoto Y."/>
            <person name="Steenwyk J.L."/>
            <person name="Rokas A."/>
            <person name="Carro J."/>
            <person name="Camarero S."/>
            <person name="Ferreira P."/>
            <person name="Molpeceres G."/>
            <person name="Ruiz-Duenas F.J."/>
            <person name="Serrano A."/>
            <person name="Henrissat B."/>
            <person name="Drula E."/>
            <person name="Hughes K.W."/>
            <person name="Mata J.L."/>
            <person name="Ishikawa N.K."/>
            <person name="Vargas-Isla R."/>
            <person name="Ushijima S."/>
            <person name="Smith C.A."/>
            <person name="Ahrendt S."/>
            <person name="Andreopoulos W."/>
            <person name="He G."/>
            <person name="Labutti K."/>
            <person name="Lipzen A."/>
            <person name="Ng V."/>
            <person name="Sandor L."/>
            <person name="Barry K."/>
            <person name="Martinez A.T."/>
            <person name="Xiao Y."/>
            <person name="Gibbons J.G."/>
            <person name="Terashima K."/>
            <person name="Hibbett D.S."/>
            <person name="Grigoriev I.V."/>
        </authorList>
    </citation>
    <scope>NUCLEOTIDE SEQUENCE</scope>
    <source>
        <strain evidence="2">TFB9207</strain>
    </source>
</reference>
<accession>A0AA38U9A5</accession>
<protein>
    <submittedName>
        <fullName evidence="2">Uncharacterized protein</fullName>
    </submittedName>
</protein>
<dbReference type="AlphaFoldDB" id="A0AA38U9A5"/>
<keyword evidence="3" id="KW-1185">Reference proteome</keyword>
<proteinExistence type="predicted"/>
<organism evidence="2 3">
    <name type="scientific">Lentinula raphanica</name>
    <dbReference type="NCBI Taxonomy" id="153919"/>
    <lineage>
        <taxon>Eukaryota</taxon>
        <taxon>Fungi</taxon>
        <taxon>Dikarya</taxon>
        <taxon>Basidiomycota</taxon>
        <taxon>Agaricomycotina</taxon>
        <taxon>Agaricomycetes</taxon>
        <taxon>Agaricomycetidae</taxon>
        <taxon>Agaricales</taxon>
        <taxon>Marasmiineae</taxon>
        <taxon>Omphalotaceae</taxon>
        <taxon>Lentinula</taxon>
    </lineage>
</organism>
<feature type="region of interest" description="Disordered" evidence="1">
    <location>
        <begin position="343"/>
        <end position="363"/>
    </location>
</feature>
<sequence length="586" mass="62311">MGPTTRSALVQEADSVSPEKRATTASPTYTNTLLKSLVNEVAAAVRAKKFVHFDPGVGISDYRYPLDDATGTPVPVDIAALEKYRREHQFKFPSCLHAQESGLYTECVLRVTRGHVVAFACSKIGDWCGFFIPIATLLGVNSQVILVKYPVKETYLGSLSTMSSLTTISSPSPGKSPVKYSAKSPAKSASKLVASASASPSNIRKTPKEIWGKLRLAQAFSGKFKVFKLLRFWGVSLGNLGTRSVLLMKLVASASASPSKSVASASKLVVSASAKSVVSPSAKSVVSPSAKSVVSPSAKSVVSPPANSVMSSPAKSVAASIPSPVKSVVASVPSPAKFATSPANLLAPSKPSAPSPVSLSPLQGMEHLHSLPDHLVLLTPDHGSDPAPLPPSQSGSSKRSLVSEKLLGKRKEISPANANDIPDPTGPLFPLLVETPKTATAATKRVKRARWEVALRDYTQTPSPVSNENEFGNYVDLLTMAQKAHLRAFAQSALDSFSSSSSVSSTVAQAAGSGSVTSNSFTRVETDPQYFASVKNTEQHLTYQPKWKISLQTSGMTASTLHKIVDFCEDCTMYIRYLFLLIRFWP</sequence>
<feature type="compositionally biased region" description="Low complexity" evidence="1">
    <location>
        <begin position="343"/>
        <end position="362"/>
    </location>
</feature>
<gene>
    <name evidence="2" type="ORF">F5878DRAFT_695692</name>
</gene>
<evidence type="ECO:0000313" key="2">
    <source>
        <dbReference type="EMBL" id="KAJ3834571.1"/>
    </source>
</evidence>
<dbReference type="EMBL" id="MU806513">
    <property type="protein sequence ID" value="KAJ3834571.1"/>
    <property type="molecule type" value="Genomic_DNA"/>
</dbReference>
<feature type="region of interest" description="Disordered" evidence="1">
    <location>
        <begin position="1"/>
        <end position="25"/>
    </location>
</feature>